<dbReference type="SUPFAM" id="SSF56059">
    <property type="entry name" value="Glutathione synthetase ATP-binding domain-like"/>
    <property type="match status" value="1"/>
</dbReference>
<evidence type="ECO:0000313" key="5">
    <source>
        <dbReference type="Proteomes" id="UP000799302"/>
    </source>
</evidence>
<name>A0A6A6UBS4_9PEZI</name>
<dbReference type="PROSITE" id="PS50975">
    <property type="entry name" value="ATP_GRASP"/>
    <property type="match status" value="1"/>
</dbReference>
<dbReference type="Gene3D" id="3.30.470.20">
    <property type="entry name" value="ATP-grasp fold, B domain"/>
    <property type="match status" value="1"/>
</dbReference>
<dbReference type="Gene3D" id="3.40.50.20">
    <property type="match status" value="1"/>
</dbReference>
<organism evidence="4 5">
    <name type="scientific">Microthyrium microscopicum</name>
    <dbReference type="NCBI Taxonomy" id="703497"/>
    <lineage>
        <taxon>Eukaryota</taxon>
        <taxon>Fungi</taxon>
        <taxon>Dikarya</taxon>
        <taxon>Ascomycota</taxon>
        <taxon>Pezizomycotina</taxon>
        <taxon>Dothideomycetes</taxon>
        <taxon>Dothideomycetes incertae sedis</taxon>
        <taxon>Microthyriales</taxon>
        <taxon>Microthyriaceae</taxon>
        <taxon>Microthyrium</taxon>
    </lineage>
</organism>
<feature type="transmembrane region" description="Helical" evidence="2">
    <location>
        <begin position="12"/>
        <end position="39"/>
    </location>
</feature>
<gene>
    <name evidence="4" type="ORF">BT63DRAFT_425381</name>
</gene>
<evidence type="ECO:0000259" key="3">
    <source>
        <dbReference type="PROSITE" id="PS50975"/>
    </source>
</evidence>
<sequence length="508" mass="57418">MIGPRLNQIRHWLKNISLLILSLGLLPLTTLICLASLIINRITPSTAEKRRNAARQKSPFQPKTILVTGVGMSKGLAIARSFYEAGHNVIGADFSSLACGRVSTSLSKYFTLRKPDAVRGSGAYIQDILRLVEAEDVDLWCSCSGVASAVEDGEVKEILEARTKCKAIQFNVTTTQLLHEKHSFIKHTQSIGLTVPETHEITSLDAVERALRQAPKDRKFIMKPTGMDDTHRGDMTLLPKATDKETKRHLETLSISAKCPWILQQYIKGPEYCTHALVINGAVKLFTSLPSAELLMHYAALQVDCKLDRALLEFTQKFAARAGSGFTGHLSFDFMVEEHQMDGEHSIREDADLILYPIECNPRAHTAVVLFNSTPEMAAAYLSILDAPNPTNDQNGHAENEGRVDLPIRPRLQDKYYWIGHDLVELVLQPLFAPLLLRPNNSFTDLARKLSLFFEHLVHWRDGTFERRDPLPLWWLYHVYWPMQFWMSLRTGQKWSRINVSTTKMFAC</sequence>
<keyword evidence="1" id="KW-0547">Nucleotide-binding</keyword>
<dbReference type="GO" id="GO:0005524">
    <property type="term" value="F:ATP binding"/>
    <property type="evidence" value="ECO:0007669"/>
    <property type="project" value="UniProtKB-UniRule"/>
</dbReference>
<keyword evidence="2" id="KW-0812">Transmembrane</keyword>
<accession>A0A6A6UBS4</accession>
<dbReference type="EMBL" id="MU004235">
    <property type="protein sequence ID" value="KAF2669705.1"/>
    <property type="molecule type" value="Genomic_DNA"/>
</dbReference>
<dbReference type="OrthoDB" id="186626at2759"/>
<dbReference type="GO" id="GO:0046872">
    <property type="term" value="F:metal ion binding"/>
    <property type="evidence" value="ECO:0007669"/>
    <property type="project" value="InterPro"/>
</dbReference>
<keyword evidence="2" id="KW-1133">Transmembrane helix</keyword>
<dbReference type="SUPFAM" id="SSF51735">
    <property type="entry name" value="NAD(P)-binding Rossmann-fold domains"/>
    <property type="match status" value="1"/>
</dbReference>
<keyword evidence="5" id="KW-1185">Reference proteome</keyword>
<evidence type="ECO:0000256" key="2">
    <source>
        <dbReference type="SAM" id="Phobius"/>
    </source>
</evidence>
<keyword evidence="2" id="KW-0472">Membrane</keyword>
<reference evidence="4" key="1">
    <citation type="journal article" date="2020" name="Stud. Mycol.">
        <title>101 Dothideomycetes genomes: a test case for predicting lifestyles and emergence of pathogens.</title>
        <authorList>
            <person name="Haridas S."/>
            <person name="Albert R."/>
            <person name="Binder M."/>
            <person name="Bloem J."/>
            <person name="Labutti K."/>
            <person name="Salamov A."/>
            <person name="Andreopoulos B."/>
            <person name="Baker S."/>
            <person name="Barry K."/>
            <person name="Bills G."/>
            <person name="Bluhm B."/>
            <person name="Cannon C."/>
            <person name="Castanera R."/>
            <person name="Culley D."/>
            <person name="Daum C."/>
            <person name="Ezra D."/>
            <person name="Gonzalez J."/>
            <person name="Henrissat B."/>
            <person name="Kuo A."/>
            <person name="Liang C."/>
            <person name="Lipzen A."/>
            <person name="Lutzoni F."/>
            <person name="Magnuson J."/>
            <person name="Mondo S."/>
            <person name="Nolan M."/>
            <person name="Ohm R."/>
            <person name="Pangilinan J."/>
            <person name="Park H.-J."/>
            <person name="Ramirez L."/>
            <person name="Alfaro M."/>
            <person name="Sun H."/>
            <person name="Tritt A."/>
            <person name="Yoshinaga Y."/>
            <person name="Zwiers L.-H."/>
            <person name="Turgeon B."/>
            <person name="Goodwin S."/>
            <person name="Spatafora J."/>
            <person name="Crous P."/>
            <person name="Grigoriev I."/>
        </authorList>
    </citation>
    <scope>NUCLEOTIDE SEQUENCE</scope>
    <source>
        <strain evidence="4">CBS 115976</strain>
    </source>
</reference>
<dbReference type="InterPro" id="IPR011761">
    <property type="entry name" value="ATP-grasp"/>
</dbReference>
<protein>
    <recommendedName>
        <fullName evidence="3">ATP-grasp domain-containing protein</fullName>
    </recommendedName>
</protein>
<proteinExistence type="predicted"/>
<keyword evidence="1" id="KW-0067">ATP-binding</keyword>
<dbReference type="InterPro" id="IPR036291">
    <property type="entry name" value="NAD(P)-bd_dom_sf"/>
</dbReference>
<feature type="domain" description="ATP-grasp" evidence="3">
    <location>
        <begin position="185"/>
        <end position="386"/>
    </location>
</feature>
<evidence type="ECO:0000313" key="4">
    <source>
        <dbReference type="EMBL" id="KAF2669705.1"/>
    </source>
</evidence>
<dbReference type="Proteomes" id="UP000799302">
    <property type="component" value="Unassembled WGS sequence"/>
</dbReference>
<dbReference type="AlphaFoldDB" id="A0A6A6UBS4"/>
<evidence type="ECO:0000256" key="1">
    <source>
        <dbReference type="PROSITE-ProRule" id="PRU00409"/>
    </source>
</evidence>